<gene>
    <name evidence="1" type="ORF">ACFSE1_09070</name>
</gene>
<evidence type="ECO:0008006" key="3">
    <source>
        <dbReference type="Google" id="ProtNLM"/>
    </source>
</evidence>
<dbReference type="Proteomes" id="UP001597322">
    <property type="component" value="Unassembled WGS sequence"/>
</dbReference>
<evidence type="ECO:0000313" key="2">
    <source>
        <dbReference type="Proteomes" id="UP001597322"/>
    </source>
</evidence>
<organism evidence="1 2">
    <name type="scientific">Rhizobium helianthi</name>
    <dbReference type="NCBI Taxonomy" id="1132695"/>
    <lineage>
        <taxon>Bacteria</taxon>
        <taxon>Pseudomonadati</taxon>
        <taxon>Pseudomonadota</taxon>
        <taxon>Alphaproteobacteria</taxon>
        <taxon>Hyphomicrobiales</taxon>
        <taxon>Rhizobiaceae</taxon>
        <taxon>Rhizobium/Agrobacterium group</taxon>
        <taxon>Rhizobium</taxon>
    </lineage>
</organism>
<dbReference type="RefSeq" id="WP_377399591.1">
    <property type="nucleotide sequence ID" value="NZ_JBHUEQ010000015.1"/>
</dbReference>
<sequence length="59" mass="5877">MASSSGGSPAGGSGSGSVDSAIAEYKKAQEESSAQSMRVATEVTRINGVFNAIKKISPS</sequence>
<evidence type="ECO:0000313" key="1">
    <source>
        <dbReference type="EMBL" id="MFD1745608.1"/>
    </source>
</evidence>
<accession>A0ABW4M2G9</accession>
<protein>
    <recommendedName>
        <fullName evidence="3">Nodulation protein NopA</fullName>
    </recommendedName>
</protein>
<comment type="caution">
    <text evidence="1">The sequence shown here is derived from an EMBL/GenBank/DDBJ whole genome shotgun (WGS) entry which is preliminary data.</text>
</comment>
<proteinExistence type="predicted"/>
<dbReference type="EMBL" id="JBHUEQ010000015">
    <property type="protein sequence ID" value="MFD1745608.1"/>
    <property type="molecule type" value="Genomic_DNA"/>
</dbReference>
<name>A0ABW4M2G9_9HYPH</name>
<reference evidence="2" key="1">
    <citation type="journal article" date="2019" name="Int. J. Syst. Evol. Microbiol.">
        <title>The Global Catalogue of Microorganisms (GCM) 10K type strain sequencing project: providing services to taxonomists for standard genome sequencing and annotation.</title>
        <authorList>
            <consortium name="The Broad Institute Genomics Platform"/>
            <consortium name="The Broad Institute Genome Sequencing Center for Infectious Disease"/>
            <person name="Wu L."/>
            <person name="Ma J."/>
        </authorList>
    </citation>
    <scope>NUCLEOTIDE SEQUENCE [LARGE SCALE GENOMIC DNA]</scope>
    <source>
        <strain evidence="2">CG52</strain>
    </source>
</reference>
<keyword evidence="2" id="KW-1185">Reference proteome</keyword>